<name>A0A8C6QS10_NANGA</name>
<dbReference type="InterPro" id="IPR006689">
    <property type="entry name" value="Small_GTPase_ARF/SAR"/>
</dbReference>
<dbReference type="Ensembl" id="ENSNGAT00000010773.1">
    <property type="protein sequence ID" value="ENSNGAP00000006111.1"/>
    <property type="gene ID" value="ENSNGAG00000008945.1"/>
</dbReference>
<reference evidence="6" key="1">
    <citation type="submission" date="2025-08" db="UniProtKB">
        <authorList>
            <consortium name="Ensembl"/>
        </authorList>
    </citation>
    <scope>IDENTIFICATION</scope>
</reference>
<dbReference type="GO" id="GO:0003924">
    <property type="term" value="F:GTPase activity"/>
    <property type="evidence" value="ECO:0007669"/>
    <property type="project" value="InterPro"/>
</dbReference>
<dbReference type="InterPro" id="IPR027417">
    <property type="entry name" value="P-loop_NTPase"/>
</dbReference>
<dbReference type="GeneTree" id="ENSGT00940000159397"/>
<feature type="binding site" evidence="3">
    <location>
        <position position="60"/>
    </location>
    <ligand>
        <name>GTP</name>
        <dbReference type="ChEBI" id="CHEBI:37565"/>
    </ligand>
</feature>
<evidence type="ECO:0000256" key="4">
    <source>
        <dbReference type="PIRSR" id="PIRSR606689-2"/>
    </source>
</evidence>
<dbReference type="Pfam" id="PF00025">
    <property type="entry name" value="Arf"/>
    <property type="match status" value="1"/>
</dbReference>
<dbReference type="Gene3D" id="3.40.50.300">
    <property type="entry name" value="P-loop containing nucleotide triphosphate hydrolases"/>
    <property type="match status" value="1"/>
</dbReference>
<evidence type="ECO:0000256" key="5">
    <source>
        <dbReference type="RuleBase" id="RU003925"/>
    </source>
</evidence>
<dbReference type="SMART" id="SM00178">
    <property type="entry name" value="SAR"/>
    <property type="match status" value="1"/>
</dbReference>
<keyword evidence="2 3" id="KW-0342">GTP-binding</keyword>
<dbReference type="OMA" id="FAHKQDL"/>
<keyword evidence="1 3" id="KW-0547">Nucleotide-binding</keyword>
<keyword evidence="4" id="KW-0479">Metal-binding</keyword>
<dbReference type="GO" id="GO:0005525">
    <property type="term" value="F:GTP binding"/>
    <property type="evidence" value="ECO:0007669"/>
    <property type="project" value="UniProtKB-KW"/>
</dbReference>
<feature type="binding site" evidence="3">
    <location>
        <begin position="114"/>
        <end position="117"/>
    </location>
    <ligand>
        <name>GTP</name>
        <dbReference type="ChEBI" id="CHEBI:37565"/>
    </ligand>
</feature>
<dbReference type="InterPro" id="IPR005225">
    <property type="entry name" value="Small_GTP-bd"/>
</dbReference>
<proteinExistence type="inferred from homology"/>
<evidence type="ECO:0000313" key="7">
    <source>
        <dbReference type="Proteomes" id="UP000694381"/>
    </source>
</evidence>
<comment type="similarity">
    <text evidence="5">Belongs to the small GTPase superfamily. Arf family.</text>
</comment>
<sequence length="174" mass="19383">PQLEKNKQILVLGLDGAGKTSVLYSLASNRVQHSVEPTQGFNAVCINAEDRQMEFLEIGGSEPFRSYWEIYLSKVWLLVFVVDSADHNRLPEAKKCLHQLIEPNPVLPLIVFANKQDLEAAYRITDIHDALALSEVGNNRKLFLFGTQVTENGSEIPSIMQDAKDLIAHLAANV</sequence>
<keyword evidence="7" id="KW-1185">Reference proteome</keyword>
<evidence type="ECO:0000313" key="6">
    <source>
        <dbReference type="Ensembl" id="ENSNGAP00000006111.1"/>
    </source>
</evidence>
<organism evidence="6 7">
    <name type="scientific">Nannospalax galili</name>
    <name type="common">Northern Israeli blind subterranean mole rat</name>
    <name type="synonym">Spalax galili</name>
    <dbReference type="NCBI Taxonomy" id="1026970"/>
    <lineage>
        <taxon>Eukaryota</taxon>
        <taxon>Metazoa</taxon>
        <taxon>Chordata</taxon>
        <taxon>Craniata</taxon>
        <taxon>Vertebrata</taxon>
        <taxon>Euteleostomi</taxon>
        <taxon>Mammalia</taxon>
        <taxon>Eutheria</taxon>
        <taxon>Euarchontoglires</taxon>
        <taxon>Glires</taxon>
        <taxon>Rodentia</taxon>
        <taxon>Myomorpha</taxon>
        <taxon>Muroidea</taxon>
        <taxon>Spalacidae</taxon>
        <taxon>Spalacinae</taxon>
        <taxon>Nannospalax</taxon>
    </lineage>
</organism>
<reference evidence="6" key="2">
    <citation type="submission" date="2025-09" db="UniProtKB">
        <authorList>
            <consortium name="Ensembl"/>
        </authorList>
    </citation>
    <scope>IDENTIFICATION</scope>
</reference>
<accession>A0A8C6QS10</accession>
<evidence type="ECO:0000256" key="2">
    <source>
        <dbReference type="ARBA" id="ARBA00023134"/>
    </source>
</evidence>
<dbReference type="PANTHER" id="PTHR46724">
    <property type="entry name" value="ADP-RIBOSYLATION FACTOR-LIKE PROTEIN 9-RELATED"/>
    <property type="match status" value="1"/>
</dbReference>
<feature type="binding site" evidence="4">
    <location>
        <position position="20"/>
    </location>
    <ligand>
        <name>Mg(2+)</name>
        <dbReference type="ChEBI" id="CHEBI:18420"/>
    </ligand>
</feature>
<dbReference type="GO" id="GO:0046872">
    <property type="term" value="F:metal ion binding"/>
    <property type="evidence" value="ECO:0007669"/>
    <property type="project" value="UniProtKB-KW"/>
</dbReference>
<dbReference type="PROSITE" id="PS51417">
    <property type="entry name" value="ARF"/>
    <property type="match status" value="1"/>
</dbReference>
<dbReference type="SUPFAM" id="SSF52540">
    <property type="entry name" value="P-loop containing nucleoside triphosphate hydrolases"/>
    <property type="match status" value="1"/>
</dbReference>
<evidence type="ECO:0000256" key="1">
    <source>
        <dbReference type="ARBA" id="ARBA00022741"/>
    </source>
</evidence>
<dbReference type="NCBIfam" id="TIGR00231">
    <property type="entry name" value="small_GTP"/>
    <property type="match status" value="1"/>
</dbReference>
<dbReference type="PANTHER" id="PTHR46724:SF2">
    <property type="entry name" value="ADP-RIBOSYLATION FACTOR-LIKE PROTEIN 9"/>
    <property type="match status" value="1"/>
</dbReference>
<dbReference type="InterPro" id="IPR053254">
    <property type="entry name" value="Arf-like_GTPase"/>
</dbReference>
<feature type="binding site" evidence="4">
    <location>
        <position position="38"/>
    </location>
    <ligand>
        <name>Mg(2+)</name>
        <dbReference type="ChEBI" id="CHEBI:18420"/>
    </ligand>
</feature>
<dbReference type="SMART" id="SM00177">
    <property type="entry name" value="ARF"/>
    <property type="match status" value="1"/>
</dbReference>
<keyword evidence="4" id="KW-0460">Magnesium</keyword>
<dbReference type="Proteomes" id="UP000694381">
    <property type="component" value="Unassembled WGS sequence"/>
</dbReference>
<protein>
    <submittedName>
        <fullName evidence="6">ADP-ribosylation factor-like 9</fullName>
    </submittedName>
</protein>
<evidence type="ECO:0000256" key="3">
    <source>
        <dbReference type="PIRSR" id="PIRSR606689-1"/>
    </source>
</evidence>
<feature type="binding site" evidence="3">
    <location>
        <begin position="13"/>
        <end position="20"/>
    </location>
    <ligand>
        <name>GTP</name>
        <dbReference type="ChEBI" id="CHEBI:37565"/>
    </ligand>
</feature>
<dbReference type="AlphaFoldDB" id="A0A8C6QS10"/>
<dbReference type="PRINTS" id="PR00328">
    <property type="entry name" value="SAR1GTPBP"/>
</dbReference>